<accession>A0AA90S7J7</accession>
<proteinExistence type="predicted"/>
<name>A0AA90S7J7_9ACTN</name>
<dbReference type="InterPro" id="IPR022292">
    <property type="entry name" value="CHP03843"/>
</dbReference>
<gene>
    <name evidence="2" type="ORF">Q7X28_05545</name>
</gene>
<organism evidence="2 3">
    <name type="scientific">Tsukamurella strandjordii</name>
    <dbReference type="NCBI Taxonomy" id="147577"/>
    <lineage>
        <taxon>Bacteria</taxon>
        <taxon>Bacillati</taxon>
        <taxon>Actinomycetota</taxon>
        <taxon>Actinomycetes</taxon>
        <taxon>Mycobacteriales</taxon>
        <taxon>Tsukamurellaceae</taxon>
        <taxon>Tsukamurella</taxon>
    </lineage>
</organism>
<evidence type="ECO:0000313" key="3">
    <source>
        <dbReference type="Proteomes" id="UP001178281"/>
    </source>
</evidence>
<dbReference type="RefSeq" id="WP_305110608.1">
    <property type="nucleotide sequence ID" value="NZ_JAUTIX010000002.1"/>
</dbReference>
<dbReference type="AlphaFoldDB" id="A0AA90S7J7"/>
<dbReference type="Proteomes" id="UP001178281">
    <property type="component" value="Unassembled WGS sequence"/>
</dbReference>
<dbReference type="InterPro" id="IPR000403">
    <property type="entry name" value="PI3/4_kinase_cat_dom"/>
</dbReference>
<feature type="domain" description="PI3K/PI4K catalytic" evidence="1">
    <location>
        <begin position="152"/>
        <end position="192"/>
    </location>
</feature>
<dbReference type="EMBL" id="JAUTIX010000002">
    <property type="protein sequence ID" value="MDP0397385.1"/>
    <property type="molecule type" value="Genomic_DNA"/>
</dbReference>
<protein>
    <submittedName>
        <fullName evidence="2">SCO1664 family protein</fullName>
    </submittedName>
</protein>
<keyword evidence="3" id="KW-1185">Reference proteome</keyword>
<reference evidence="2" key="1">
    <citation type="submission" date="2023-08" db="EMBL/GenBank/DDBJ databases">
        <title>The draft genome of Tsukamurella strandjordii strain 050030.</title>
        <authorList>
            <person name="Zhao F."/>
            <person name="Feng Y."/>
            <person name="Zong Z."/>
        </authorList>
    </citation>
    <scope>NUCLEOTIDE SEQUENCE</scope>
    <source>
        <strain evidence="2">050030</strain>
    </source>
</reference>
<dbReference type="Pfam" id="PF00454">
    <property type="entry name" value="PI3_PI4_kinase"/>
    <property type="match status" value="1"/>
</dbReference>
<comment type="caution">
    <text evidence="2">The sequence shown here is derived from an EMBL/GenBank/DDBJ whole genome shotgun (WGS) entry which is preliminary data.</text>
</comment>
<evidence type="ECO:0000259" key="1">
    <source>
        <dbReference type="Pfam" id="PF00454"/>
    </source>
</evidence>
<dbReference type="NCBIfam" id="TIGR03843">
    <property type="entry name" value="SCO1664 family protein"/>
    <property type="match status" value="1"/>
</dbReference>
<sequence>MDLATADLTILGRITTASNATLLCELGDGSTRDTGDRAVYKPVRGEAPLWDFPDGTLAGREVSSYLISEALGWGLIPETVLRDGPLGPGMVQRWIDEPDTGDDATDLVDIFDDDAVPADYLPVFTGYVEDSAARDGIREVVLAHADDPRLRRMAVLDVLLNNADRKGGHILTGTDGRLFGVDHGICLHAQPKLRTVLWGWAGRLVAEDMLADIARFADAPPDLTGLITDEEQEALVDRARLLGELGTMPLPDSQRPIPWPPF</sequence>
<evidence type="ECO:0000313" key="2">
    <source>
        <dbReference type="EMBL" id="MDP0397385.1"/>
    </source>
</evidence>